<comment type="caution">
    <text evidence="1">The sequence shown here is derived from an EMBL/GenBank/DDBJ whole genome shotgun (WGS) entry which is preliminary data.</text>
</comment>
<protein>
    <submittedName>
        <fullName evidence="1">Uncharacterized protein</fullName>
    </submittedName>
</protein>
<evidence type="ECO:0000313" key="1">
    <source>
        <dbReference type="EMBL" id="KAL1837273.1"/>
    </source>
</evidence>
<organism evidence="1 2">
    <name type="scientific">Humicola insolens</name>
    <name type="common">Soft-rot fungus</name>
    <dbReference type="NCBI Taxonomy" id="85995"/>
    <lineage>
        <taxon>Eukaryota</taxon>
        <taxon>Fungi</taxon>
        <taxon>Dikarya</taxon>
        <taxon>Ascomycota</taxon>
        <taxon>Pezizomycotina</taxon>
        <taxon>Sordariomycetes</taxon>
        <taxon>Sordariomycetidae</taxon>
        <taxon>Sordariales</taxon>
        <taxon>Chaetomiaceae</taxon>
        <taxon>Mycothermus</taxon>
    </lineage>
</organism>
<sequence>MSSYYYRDTIINSGWEPPDPTRLDILGGLLGRTGYPAEFRVTIRTPYGLIVEASSEGPYNIRLDDPAAEPKPDMEVLQGIRFFIKPNEMTDTCIQFEEAWKGNMEHGWYGGETPEQVLRERYSEAWCNALMAWAEKYKTANMRYNKYGREDTEVFPDRAERIQFHMEGLLLGAWLALQPGVNGVKYESYGRDKRYVLVHNYLSEVFEEYLNDLHRRELRP</sequence>
<dbReference type="Proteomes" id="UP001583172">
    <property type="component" value="Unassembled WGS sequence"/>
</dbReference>
<dbReference type="EMBL" id="JAZGSY010000311">
    <property type="protein sequence ID" value="KAL1837273.1"/>
    <property type="molecule type" value="Genomic_DNA"/>
</dbReference>
<evidence type="ECO:0000313" key="2">
    <source>
        <dbReference type="Proteomes" id="UP001583172"/>
    </source>
</evidence>
<keyword evidence="2" id="KW-1185">Reference proteome</keyword>
<accession>A0ABR3V859</accession>
<proteinExistence type="predicted"/>
<gene>
    <name evidence="1" type="ORF">VTJ49DRAFT_4059</name>
</gene>
<reference evidence="1 2" key="1">
    <citation type="journal article" date="2024" name="Commun. Biol.">
        <title>Comparative genomic analysis of thermophilic fungi reveals convergent evolutionary adaptations and gene losses.</title>
        <authorList>
            <person name="Steindorff A.S."/>
            <person name="Aguilar-Pontes M.V."/>
            <person name="Robinson A.J."/>
            <person name="Andreopoulos B."/>
            <person name="LaButti K."/>
            <person name="Kuo A."/>
            <person name="Mondo S."/>
            <person name="Riley R."/>
            <person name="Otillar R."/>
            <person name="Haridas S."/>
            <person name="Lipzen A."/>
            <person name="Grimwood J."/>
            <person name="Schmutz J."/>
            <person name="Clum A."/>
            <person name="Reid I.D."/>
            <person name="Moisan M.C."/>
            <person name="Butler G."/>
            <person name="Nguyen T.T.M."/>
            <person name="Dewar K."/>
            <person name="Conant G."/>
            <person name="Drula E."/>
            <person name="Henrissat B."/>
            <person name="Hansel C."/>
            <person name="Singer S."/>
            <person name="Hutchinson M.I."/>
            <person name="de Vries R.P."/>
            <person name="Natvig D.O."/>
            <person name="Powell A.J."/>
            <person name="Tsang A."/>
            <person name="Grigoriev I.V."/>
        </authorList>
    </citation>
    <scope>NUCLEOTIDE SEQUENCE [LARGE SCALE GENOMIC DNA]</scope>
    <source>
        <strain evidence="1 2">CBS 620.91</strain>
    </source>
</reference>
<name>A0ABR3V859_HUMIN</name>